<reference evidence="4" key="1">
    <citation type="submission" date="2017-09" db="EMBL/GenBank/DDBJ databases">
        <title>Depth-based differentiation of microbial function through sediment-hosted aquifers and enrichment of novel symbionts in the deep terrestrial subsurface.</title>
        <authorList>
            <person name="Probst A.J."/>
            <person name="Ladd B."/>
            <person name="Jarett J.K."/>
            <person name="Geller-Mcgrath D.E."/>
            <person name="Sieber C.M.K."/>
            <person name="Emerson J.B."/>
            <person name="Anantharaman K."/>
            <person name="Thomas B.C."/>
            <person name="Malmstrom R."/>
            <person name="Stieglmeier M."/>
            <person name="Klingl A."/>
            <person name="Woyke T."/>
            <person name="Ryan C.M."/>
            <person name="Banfield J.F."/>
        </authorList>
    </citation>
    <scope>NUCLEOTIDE SEQUENCE [LARGE SCALE GENOMIC DNA]</scope>
</reference>
<dbReference type="EMBL" id="PFWL01000040">
    <property type="protein sequence ID" value="PJA55949.1"/>
    <property type="molecule type" value="Genomic_DNA"/>
</dbReference>
<dbReference type="Proteomes" id="UP000229647">
    <property type="component" value="Unassembled WGS sequence"/>
</dbReference>
<gene>
    <name evidence="3" type="ORF">CO165_00860</name>
</gene>
<evidence type="ECO:0000313" key="3">
    <source>
        <dbReference type="EMBL" id="PJA55949.1"/>
    </source>
</evidence>
<name>A0A2M7XYY6_9BACT</name>
<accession>A0A2M7XYY6</accession>
<evidence type="ECO:0000256" key="1">
    <source>
        <dbReference type="SAM" id="Coils"/>
    </source>
</evidence>
<keyword evidence="1" id="KW-0175">Coiled coil</keyword>
<feature type="region of interest" description="Disordered" evidence="2">
    <location>
        <begin position="101"/>
        <end position="123"/>
    </location>
</feature>
<feature type="coiled-coil region" evidence="1">
    <location>
        <begin position="223"/>
        <end position="285"/>
    </location>
</feature>
<comment type="caution">
    <text evidence="3">The sequence shown here is derived from an EMBL/GenBank/DDBJ whole genome shotgun (WGS) entry which is preliminary data.</text>
</comment>
<protein>
    <submittedName>
        <fullName evidence="3">Uncharacterized protein</fullName>
    </submittedName>
</protein>
<evidence type="ECO:0000313" key="4">
    <source>
        <dbReference type="Proteomes" id="UP000229647"/>
    </source>
</evidence>
<dbReference type="AlphaFoldDB" id="A0A2M7XYY6"/>
<proteinExistence type="predicted"/>
<evidence type="ECO:0000256" key="2">
    <source>
        <dbReference type="SAM" id="MobiDB-lite"/>
    </source>
</evidence>
<organism evidence="3 4">
    <name type="scientific">Candidatus Roizmanbacteria bacterium CG_4_9_14_3_um_filter_33_18</name>
    <dbReference type="NCBI Taxonomy" id="1974841"/>
    <lineage>
        <taxon>Bacteria</taxon>
        <taxon>Candidatus Roizmaniibacteriota</taxon>
    </lineage>
</organism>
<feature type="compositionally biased region" description="Basic and acidic residues" evidence="2">
    <location>
        <begin position="102"/>
        <end position="122"/>
    </location>
</feature>
<sequence>MNEGQLAQPAERVVRVIKNNEVKSKAGSKGVNNLTSKALLQQSEATALRAAETDLRSQIQSSEEMKATRGLLKKIEMGITGRGKVERSKLGDLKNRLQSKIAEAESTEKQKTESDSKAEKTAKYGVHASTVAEANKRNVSKESKGSKPWKERVVPITVSETTNQNMPTMKDALKGQDRLAEQIKFYSEHKYSAEPKYTFPIEEVRDLRQRLVKYQHGKRNTPLNNIDQELHKNADEVRQLESRSLGTNLKDEQKTTYQRQLEEAKKTLESNQKKREQLIAQATKEADRHIISSMPFYESAVRYAEEKGKLIDKRQFADGVLQGLDIFADNQTISTRIFEKKGRRNVGIMTAGYYGAGASRFDERFNNYKGESNVKVEDKIAYEIGYCAGAVIDQHSAHLAQHLRQWLAETILVSDGKSDNETALDIGYFVDKNAFDIQRKGTGDIKLANALNEAAKITSAINKGLISHRLFNESDKYLAMLQADAFNEVKILS</sequence>